<gene>
    <name evidence="4" type="ORF">PPACK8108_LOCUS24320</name>
</gene>
<dbReference type="GO" id="GO:0090364">
    <property type="term" value="P:regulation of proteasome assembly"/>
    <property type="evidence" value="ECO:0007669"/>
    <property type="project" value="InterPro"/>
</dbReference>
<feature type="compositionally biased region" description="Acidic residues" evidence="1">
    <location>
        <begin position="74"/>
        <end position="85"/>
    </location>
</feature>
<feature type="region of interest" description="Disordered" evidence="1">
    <location>
        <begin position="185"/>
        <end position="216"/>
    </location>
</feature>
<proteinExistence type="predicted"/>
<dbReference type="InterPro" id="IPR051658">
    <property type="entry name" value="UBLCP1"/>
</dbReference>
<feature type="region of interest" description="Disordered" evidence="1">
    <location>
        <begin position="487"/>
        <end position="519"/>
    </location>
</feature>
<dbReference type="Gene3D" id="3.10.20.90">
    <property type="entry name" value="Phosphatidylinositol 3-kinase Catalytic Subunit, Chain A, domain 1"/>
    <property type="match status" value="1"/>
</dbReference>
<evidence type="ECO:0000256" key="1">
    <source>
        <dbReference type="SAM" id="MobiDB-lite"/>
    </source>
</evidence>
<dbReference type="AlphaFoldDB" id="A0AAV0BST2"/>
<feature type="domain" description="Ubiquitin-like" evidence="2">
    <location>
        <begin position="102"/>
        <end position="167"/>
    </location>
</feature>
<dbReference type="GO" id="GO:0005634">
    <property type="term" value="C:nucleus"/>
    <property type="evidence" value="ECO:0007669"/>
    <property type="project" value="TreeGrafter"/>
</dbReference>
<dbReference type="PROSITE" id="PS50969">
    <property type="entry name" value="FCP1"/>
    <property type="match status" value="1"/>
</dbReference>
<dbReference type="SMART" id="SM00577">
    <property type="entry name" value="CPDc"/>
    <property type="match status" value="1"/>
</dbReference>
<dbReference type="PANTHER" id="PTHR48493:SF1">
    <property type="entry name" value="UBIQUITIN-LIKE DOMAIN-CONTAINING CTD PHOSPHATASE 1"/>
    <property type="match status" value="1"/>
</dbReference>
<evidence type="ECO:0000259" key="3">
    <source>
        <dbReference type="PROSITE" id="PS50969"/>
    </source>
</evidence>
<evidence type="ECO:0000259" key="2">
    <source>
        <dbReference type="PROSITE" id="PS50053"/>
    </source>
</evidence>
<name>A0AAV0BST2_PHAPC</name>
<accession>A0AAV0BST2</accession>
<keyword evidence="5" id="KW-1185">Reference proteome</keyword>
<dbReference type="Proteomes" id="UP001153365">
    <property type="component" value="Unassembled WGS sequence"/>
</dbReference>
<feature type="compositionally biased region" description="Low complexity" evidence="1">
    <location>
        <begin position="207"/>
        <end position="216"/>
    </location>
</feature>
<dbReference type="InterPro" id="IPR023214">
    <property type="entry name" value="HAD_sf"/>
</dbReference>
<dbReference type="InterPro" id="IPR004274">
    <property type="entry name" value="FCP1_dom"/>
</dbReference>
<sequence>MRSENENRQTITSQDQHNHQQSEELIVESSKRLKLDNLMNHDQLTTNIPPAQSGSSSNNTDESIRLDRTTINVEEGDDDLEEEQEEGRGAPEEGDDEPEDSVRSKELIFNWKDSTIIVPIDSIETIGELKVMIYSLTAVPPERQKILGLVAGKLPTDEVSISSIDFKLKRGSHFKLLGSPEEDSIFRSPDVLPSKSDGVENDGQEISSSGSNKRSSNSLVAKDCVLFVSRVQEKLNQISSCLEINIMNPPRQGKKLLVLDLDYTLMDSKAYSDYSVHALGQQKKKRKNSSLFLSFSFSKKRLDQAFIESDLHEFLTALWPYYDFCIWSATNWRWLESKLVELGMVGGRYTDKYLIQFVLDRDQMFEVTSMRHGKVSQHEVKALELIWRKISNYNATNTVHLDDLSRNFVLNPTSGVKISAFKNARENKHDRQLVFLARYFLQLSTISDVRTIDHKRWADCELKIPNGVLDPLEILDENDPELIRFKNDRNRSSSSGSHKGNHGHQHKGKNHGHRHHKNR</sequence>
<evidence type="ECO:0000313" key="4">
    <source>
        <dbReference type="EMBL" id="CAH7689277.1"/>
    </source>
</evidence>
<dbReference type="EMBL" id="CALTRL010006058">
    <property type="protein sequence ID" value="CAH7689277.1"/>
    <property type="molecule type" value="Genomic_DNA"/>
</dbReference>
<dbReference type="SUPFAM" id="SSF54236">
    <property type="entry name" value="Ubiquitin-like"/>
    <property type="match status" value="1"/>
</dbReference>
<reference evidence="4" key="1">
    <citation type="submission" date="2022-06" db="EMBL/GenBank/DDBJ databases">
        <authorList>
            <consortium name="SYNGENTA / RWTH Aachen University"/>
        </authorList>
    </citation>
    <scope>NUCLEOTIDE SEQUENCE</scope>
</reference>
<dbReference type="GO" id="GO:0004722">
    <property type="term" value="F:protein serine/threonine phosphatase activity"/>
    <property type="evidence" value="ECO:0007669"/>
    <property type="project" value="TreeGrafter"/>
</dbReference>
<dbReference type="PANTHER" id="PTHR48493">
    <property type="entry name" value="UBIQUITIN-LIKE DOMAIN-CONTAINING CTD PHOSPHATASE 1"/>
    <property type="match status" value="1"/>
</dbReference>
<dbReference type="Pfam" id="PF03031">
    <property type="entry name" value="NIF"/>
    <property type="match status" value="1"/>
</dbReference>
<comment type="caution">
    <text evidence="4">The sequence shown here is derived from an EMBL/GenBank/DDBJ whole genome shotgun (WGS) entry which is preliminary data.</text>
</comment>
<dbReference type="InterPro" id="IPR036412">
    <property type="entry name" value="HAD-like_sf"/>
</dbReference>
<dbReference type="PROSITE" id="PS50053">
    <property type="entry name" value="UBIQUITIN_2"/>
    <property type="match status" value="1"/>
</dbReference>
<organism evidence="4 5">
    <name type="scientific">Phakopsora pachyrhizi</name>
    <name type="common">Asian soybean rust disease fungus</name>
    <dbReference type="NCBI Taxonomy" id="170000"/>
    <lineage>
        <taxon>Eukaryota</taxon>
        <taxon>Fungi</taxon>
        <taxon>Dikarya</taxon>
        <taxon>Basidiomycota</taxon>
        <taxon>Pucciniomycotina</taxon>
        <taxon>Pucciniomycetes</taxon>
        <taxon>Pucciniales</taxon>
        <taxon>Phakopsoraceae</taxon>
        <taxon>Phakopsora</taxon>
    </lineage>
</organism>
<feature type="compositionally biased region" description="Polar residues" evidence="1">
    <location>
        <begin position="40"/>
        <end position="61"/>
    </location>
</feature>
<protein>
    <submittedName>
        <fullName evidence="4">HAD-like domain-containing protein</fullName>
    </submittedName>
</protein>
<evidence type="ECO:0000313" key="5">
    <source>
        <dbReference type="Proteomes" id="UP001153365"/>
    </source>
</evidence>
<feature type="domain" description="FCP1 homology" evidence="3">
    <location>
        <begin position="250"/>
        <end position="443"/>
    </location>
</feature>
<dbReference type="InterPro" id="IPR000626">
    <property type="entry name" value="Ubiquitin-like_dom"/>
</dbReference>
<dbReference type="InterPro" id="IPR029071">
    <property type="entry name" value="Ubiquitin-like_domsf"/>
</dbReference>
<dbReference type="Gene3D" id="3.40.50.1000">
    <property type="entry name" value="HAD superfamily/HAD-like"/>
    <property type="match status" value="1"/>
</dbReference>
<dbReference type="SUPFAM" id="SSF56784">
    <property type="entry name" value="HAD-like"/>
    <property type="match status" value="1"/>
</dbReference>
<feature type="compositionally biased region" description="Basic residues" evidence="1">
    <location>
        <begin position="499"/>
        <end position="519"/>
    </location>
</feature>
<feature type="region of interest" description="Disordered" evidence="1">
    <location>
        <begin position="1"/>
        <end position="102"/>
    </location>
</feature>